<evidence type="ECO:0000256" key="4">
    <source>
        <dbReference type="ARBA" id="ARBA00022989"/>
    </source>
</evidence>
<evidence type="ECO:0000313" key="8">
    <source>
        <dbReference type="Proteomes" id="UP000001037"/>
    </source>
</evidence>
<dbReference type="GeneID" id="11139315"/>
<dbReference type="HOGENOM" id="CLU_144748_0_0_2"/>
<dbReference type="PANTHER" id="PTHR21346">
    <property type="entry name" value="FUN14 DOMAIN CONTAINING"/>
    <property type="match status" value="1"/>
</dbReference>
<name>G0EDU3_PYRF1</name>
<evidence type="ECO:0000256" key="5">
    <source>
        <dbReference type="ARBA" id="ARBA00023136"/>
    </source>
</evidence>
<comment type="similarity">
    <text evidence="2">Belongs to the FUN14 family.</text>
</comment>
<feature type="transmembrane region" description="Helical" evidence="6">
    <location>
        <begin position="38"/>
        <end position="58"/>
    </location>
</feature>
<proteinExistence type="inferred from homology"/>
<gene>
    <name evidence="7" type="ordered locus">Pyrfu_0843</name>
</gene>
<dbReference type="eggNOG" id="arCOG04811">
    <property type="taxonomic scope" value="Archaea"/>
</dbReference>
<accession>G0EDU3</accession>
<dbReference type="Proteomes" id="UP000001037">
    <property type="component" value="Chromosome"/>
</dbReference>
<dbReference type="KEGG" id="pfm:Pyrfu_0843"/>
<evidence type="ECO:0000256" key="3">
    <source>
        <dbReference type="ARBA" id="ARBA00022692"/>
    </source>
</evidence>
<dbReference type="EMBL" id="CP002838">
    <property type="protein sequence ID" value="AEM38712.1"/>
    <property type="molecule type" value="Genomic_DNA"/>
</dbReference>
<feature type="transmembrane region" description="Helical" evidence="6">
    <location>
        <begin position="12"/>
        <end position="31"/>
    </location>
</feature>
<organism evidence="7 8">
    <name type="scientific">Pyrolobus fumarii (strain DSM 11204 / 1A)</name>
    <dbReference type="NCBI Taxonomy" id="694429"/>
    <lineage>
        <taxon>Archaea</taxon>
        <taxon>Thermoproteota</taxon>
        <taxon>Thermoprotei</taxon>
        <taxon>Desulfurococcales</taxon>
        <taxon>Pyrodictiaceae</taxon>
        <taxon>Pyrolobus</taxon>
    </lineage>
</organism>
<dbReference type="Pfam" id="PF04930">
    <property type="entry name" value="FUN14"/>
    <property type="match status" value="1"/>
</dbReference>
<dbReference type="AlphaFoldDB" id="G0EDU3"/>
<reference evidence="7 8" key="1">
    <citation type="journal article" date="2011" name="Stand. Genomic Sci.">
        <title>Complete genome sequence of the hyperthermophilic chemolithoautotroph Pyrolobus fumarii type strain (1A).</title>
        <authorList>
            <person name="Anderson I."/>
            <person name="Goker M."/>
            <person name="Nolan M."/>
            <person name="Lucas S."/>
            <person name="Hammon N."/>
            <person name="Deshpande S."/>
            <person name="Cheng J.F."/>
            <person name="Tapia R."/>
            <person name="Han C."/>
            <person name="Goodwin L."/>
            <person name="Pitluck S."/>
            <person name="Huntemann M."/>
            <person name="Liolios K."/>
            <person name="Ivanova N."/>
            <person name="Pagani I."/>
            <person name="Mavromatis K."/>
            <person name="Ovchinikova G."/>
            <person name="Pati A."/>
            <person name="Chen A."/>
            <person name="Palaniappan K."/>
            <person name="Land M."/>
            <person name="Hauser L."/>
            <person name="Brambilla E.M."/>
            <person name="Huber H."/>
            <person name="Yasawong M."/>
            <person name="Rohde M."/>
            <person name="Spring S."/>
            <person name="Abt B."/>
            <person name="Sikorski J."/>
            <person name="Wirth R."/>
            <person name="Detter J.C."/>
            <person name="Woyke T."/>
            <person name="Bristow J."/>
            <person name="Eisen J.A."/>
            <person name="Markowitz V."/>
            <person name="Hugenholtz P."/>
            <person name="Kyrpides N.C."/>
            <person name="Klenk H.P."/>
            <person name="Lapidus A."/>
        </authorList>
    </citation>
    <scope>NUCLEOTIDE SEQUENCE [LARGE SCALE GENOMIC DNA]</scope>
    <source>
        <strain evidence="8">DSM 11204 / 1A</strain>
    </source>
</reference>
<dbReference type="InParanoid" id="G0EDU3"/>
<keyword evidence="8" id="KW-1185">Reference proteome</keyword>
<dbReference type="InterPro" id="IPR007014">
    <property type="entry name" value="FUN14"/>
</dbReference>
<dbReference type="GO" id="GO:0016020">
    <property type="term" value="C:membrane"/>
    <property type="evidence" value="ECO:0007669"/>
    <property type="project" value="UniProtKB-SubCell"/>
</dbReference>
<feature type="transmembrane region" description="Helical" evidence="6">
    <location>
        <begin position="83"/>
        <end position="105"/>
    </location>
</feature>
<comment type="subcellular location">
    <subcellularLocation>
        <location evidence="1">Membrane</location>
    </subcellularLocation>
</comment>
<evidence type="ECO:0000256" key="1">
    <source>
        <dbReference type="ARBA" id="ARBA00004370"/>
    </source>
</evidence>
<keyword evidence="3 6" id="KW-0812">Transmembrane</keyword>
<dbReference type="PANTHER" id="PTHR21346:SF10">
    <property type="entry name" value="TRANSMEMBRANE PROTEIN"/>
    <property type="match status" value="1"/>
</dbReference>
<evidence type="ECO:0000313" key="7">
    <source>
        <dbReference type="EMBL" id="AEM38712.1"/>
    </source>
</evidence>
<sequence>MAEATGGDIWTFIAFNAGAGFVLGFAVGYALKKLVKLALVLLGLLTIVLLALEYYGIIQVNYDKFVALVEQAMNVTRSAASSIASHAVASLPFAGSFLLGFALGFKMG</sequence>
<dbReference type="RefSeq" id="WP_014026389.1">
    <property type="nucleotide sequence ID" value="NC_015931.1"/>
</dbReference>
<evidence type="ECO:0000256" key="6">
    <source>
        <dbReference type="SAM" id="Phobius"/>
    </source>
</evidence>
<keyword evidence="4 6" id="KW-1133">Transmembrane helix</keyword>
<evidence type="ECO:0000256" key="2">
    <source>
        <dbReference type="ARBA" id="ARBA00009160"/>
    </source>
</evidence>
<dbReference type="STRING" id="694429.Pyrfu_0843"/>
<keyword evidence="5 6" id="KW-0472">Membrane</keyword>
<protein>
    <submittedName>
        <fullName evidence="7">FUN14 family protein</fullName>
    </submittedName>
</protein>